<accession>K6GR81</accession>
<evidence type="ECO:0000256" key="1">
    <source>
        <dbReference type="SAM" id="MobiDB-lite"/>
    </source>
</evidence>
<evidence type="ECO:0000313" key="4">
    <source>
        <dbReference type="Proteomes" id="UP000006272"/>
    </source>
</evidence>
<dbReference type="Proteomes" id="UP000006272">
    <property type="component" value="Unassembled WGS sequence"/>
</dbReference>
<dbReference type="AlphaFoldDB" id="K6GR81"/>
<protein>
    <submittedName>
        <fullName evidence="3">Flagellar hook-length control protein</fullName>
    </submittedName>
</protein>
<name>K6GR81_9BACT</name>
<feature type="compositionally biased region" description="Low complexity" evidence="1">
    <location>
        <begin position="43"/>
        <end position="55"/>
    </location>
</feature>
<gene>
    <name evidence="3" type="ORF">B193_1805</name>
</gene>
<proteinExistence type="predicted"/>
<evidence type="ECO:0000313" key="3">
    <source>
        <dbReference type="EMBL" id="EKO39476.1"/>
    </source>
</evidence>
<dbReference type="Pfam" id="PF02120">
    <property type="entry name" value="Flg_hook"/>
    <property type="match status" value="1"/>
</dbReference>
<dbReference type="Gene3D" id="3.30.750.140">
    <property type="match status" value="1"/>
</dbReference>
<feature type="region of interest" description="Disordered" evidence="1">
    <location>
        <begin position="584"/>
        <end position="605"/>
    </location>
</feature>
<dbReference type="EMBL" id="ALAO01000137">
    <property type="protein sequence ID" value="EKO39476.1"/>
    <property type="molecule type" value="Genomic_DNA"/>
</dbReference>
<dbReference type="InterPro" id="IPR021136">
    <property type="entry name" value="Flagellar_hook_control-like_C"/>
</dbReference>
<feature type="domain" description="Flagellar hook-length control protein-like C-terminal" evidence="2">
    <location>
        <begin position="509"/>
        <end position="587"/>
    </location>
</feature>
<feature type="compositionally biased region" description="Basic and acidic residues" evidence="1">
    <location>
        <begin position="594"/>
        <end position="605"/>
    </location>
</feature>
<dbReference type="InterPro" id="IPR038610">
    <property type="entry name" value="FliK-like_C_sf"/>
</dbReference>
<comment type="caution">
    <text evidence="3">The sequence shown here is derived from an EMBL/GenBank/DDBJ whole genome shotgun (WGS) entry which is preliminary data.</text>
</comment>
<feature type="region of interest" description="Disordered" evidence="1">
    <location>
        <begin position="43"/>
        <end position="78"/>
    </location>
</feature>
<feature type="region of interest" description="Disordered" evidence="1">
    <location>
        <begin position="300"/>
        <end position="327"/>
    </location>
</feature>
<keyword evidence="3" id="KW-0282">Flagellum</keyword>
<keyword evidence="3" id="KW-0969">Cilium</keyword>
<feature type="region of interest" description="Disordered" evidence="1">
    <location>
        <begin position="377"/>
        <end position="442"/>
    </location>
</feature>
<keyword evidence="3" id="KW-0966">Cell projection</keyword>
<feature type="compositionally biased region" description="Gly residues" evidence="1">
    <location>
        <begin position="414"/>
        <end position="428"/>
    </location>
</feature>
<dbReference type="PATRIC" id="fig|1206767.3.peg.1761"/>
<evidence type="ECO:0000259" key="2">
    <source>
        <dbReference type="Pfam" id="PF02120"/>
    </source>
</evidence>
<reference evidence="3 4" key="1">
    <citation type="submission" date="2012-07" db="EMBL/GenBank/DDBJ databases">
        <title>Draft genome sequence of Desulfovibrio magneticus str. Maddingley MBC34 obtained from a metagenomic sequence of a methanogenic enrichment isolated from coal-seam formation water in Victoria, Australia.</title>
        <authorList>
            <person name="Greenfield P."/>
            <person name="Hendry P."/>
            <person name="Li D."/>
            <person name="Rosewarne C.P."/>
            <person name="Tran-Dinh N."/>
            <person name="Elbourne L.D.H."/>
            <person name="Paulsen I.T."/>
            <person name="Midgley D.J."/>
        </authorList>
    </citation>
    <scope>NUCLEOTIDE SEQUENCE [LARGE SCALE GENOMIC DNA]</scope>
    <source>
        <strain evidence="4">Maddingley MBC34</strain>
    </source>
</reference>
<organism evidence="3 4">
    <name type="scientific">Solidesulfovibrio magneticus str. Maddingley MBC34</name>
    <dbReference type="NCBI Taxonomy" id="1206767"/>
    <lineage>
        <taxon>Bacteria</taxon>
        <taxon>Pseudomonadati</taxon>
        <taxon>Thermodesulfobacteriota</taxon>
        <taxon>Desulfovibrionia</taxon>
        <taxon>Desulfovibrionales</taxon>
        <taxon>Desulfovibrionaceae</taxon>
        <taxon>Solidesulfovibrio</taxon>
    </lineage>
</organism>
<dbReference type="CDD" id="cd17470">
    <property type="entry name" value="T3SS_Flik_C"/>
    <property type="match status" value="1"/>
</dbReference>
<sequence>MQILPLIQRRTQSVMADAAATGGSSLGSRQSALFASLLDNARASSASSSTTVAPTTRDDVDSAPPPASAAASPSEADIKTLPVTREDIAALRDELKDKGFSDSELDDMEAKAGDGKSMTWGELMDEVEKKVSSTDKGEKKTIANDDQVQILGLLGKLGFTADQSQQMVEALSRGETQSVMSAINEKLAGMSGDGEVKVGASEMTALGRALNLSEEAQSRLASLLGESSGQTGQGIVSAMSLVKNELLAQTGLENQKMAEFREAASGLLQNAWQRDPTGRSSDLHQDDVARKAGQIVAMSHDQGDGKADGGNGLNALADVPQDGKGVGGKETLAAAQAATDEAPSGKTVEPKTGAHAELAAKAGAVAAEQATLAGNAADASAKAQGQPEVAPQAKEHAASTPVQNAEVHQQSGSGQQGAAGGNAFGFGQNGQNAQTGQEGHDESMAELMGKIRFAGRTATGQIVGQSAETSPTLAAMDALKTAQSGQQTKNMDPALAARVVRQVENGILKGAGQEAKQLTLNLTPDELGKVQVTLTVKDKEVRAVISADNADTTAMLQEHASKIKQSLEEQGFKVSEVEVRSQLAQDNQTASWDSPERHNEAREQREALERIRSSVRLARDSAGVSGDGASAMPAAMTARAAGLDLFA</sequence>